<gene>
    <name evidence="2" type="ORF">HMPREF1541_09323</name>
</gene>
<feature type="compositionally biased region" description="Acidic residues" evidence="1">
    <location>
        <begin position="214"/>
        <end position="235"/>
    </location>
</feature>
<evidence type="ECO:0000313" key="3">
    <source>
        <dbReference type="Proteomes" id="UP000030752"/>
    </source>
</evidence>
<reference evidence="2 3" key="1">
    <citation type="submission" date="2013-03" db="EMBL/GenBank/DDBJ databases">
        <title>The Genome Sequence of Phialophora europaea CBS 101466.</title>
        <authorList>
            <consortium name="The Broad Institute Genomics Platform"/>
            <person name="Cuomo C."/>
            <person name="de Hoog S."/>
            <person name="Gorbushina A."/>
            <person name="Walker B."/>
            <person name="Young S.K."/>
            <person name="Zeng Q."/>
            <person name="Gargeya S."/>
            <person name="Fitzgerald M."/>
            <person name="Haas B."/>
            <person name="Abouelleil A."/>
            <person name="Allen A.W."/>
            <person name="Alvarado L."/>
            <person name="Arachchi H.M."/>
            <person name="Berlin A.M."/>
            <person name="Chapman S.B."/>
            <person name="Gainer-Dewar J."/>
            <person name="Goldberg J."/>
            <person name="Griggs A."/>
            <person name="Gujja S."/>
            <person name="Hansen M."/>
            <person name="Howarth C."/>
            <person name="Imamovic A."/>
            <person name="Ireland A."/>
            <person name="Larimer J."/>
            <person name="McCowan C."/>
            <person name="Murphy C."/>
            <person name="Pearson M."/>
            <person name="Poon T.W."/>
            <person name="Priest M."/>
            <person name="Roberts A."/>
            <person name="Saif S."/>
            <person name="Shea T."/>
            <person name="Sisk P."/>
            <person name="Sykes S."/>
            <person name="Wortman J."/>
            <person name="Nusbaum C."/>
            <person name="Birren B."/>
        </authorList>
    </citation>
    <scope>NUCLEOTIDE SEQUENCE [LARGE SCALE GENOMIC DNA]</scope>
    <source>
        <strain evidence="2 3">CBS 101466</strain>
    </source>
</reference>
<dbReference type="EMBL" id="KB822712">
    <property type="protein sequence ID" value="ETN45491.1"/>
    <property type="molecule type" value="Genomic_DNA"/>
</dbReference>
<dbReference type="VEuPathDB" id="FungiDB:HMPREF1541_09323"/>
<dbReference type="GeneID" id="19976662"/>
<proteinExistence type="predicted"/>
<protein>
    <submittedName>
        <fullName evidence="2">Uncharacterized protein</fullName>
    </submittedName>
</protein>
<feature type="compositionally biased region" description="Low complexity" evidence="1">
    <location>
        <begin position="176"/>
        <end position="190"/>
    </location>
</feature>
<keyword evidence="3" id="KW-1185">Reference proteome</keyword>
<dbReference type="InParanoid" id="W2S9U2"/>
<dbReference type="AlphaFoldDB" id="W2S9U2"/>
<dbReference type="Proteomes" id="UP000030752">
    <property type="component" value="Unassembled WGS sequence"/>
</dbReference>
<sequence length="606" mass="68004">MDQQTSGRKNGKNAKPVHWTAAGVLAVLTFIDNNKGENSPFLGKQQDVLQRIRDSLSNAFTNDDFGRLRKESVRDKITHIWKSCKKNEYDGIKNLWTYGTTALDAIKFNAEYSDVNFVVGGDSSDMPNIDNAKKSTSPDGVKRKRSHEDNDRAQQRAPKKQRITRRDSGLAMDNNTKSSRSTTARPSSATIDVDEEIAADLLRERDENGNEIVPDSEDDSQSNDAQQSDDDDFEDSPLHMFPVRPKPVTTVCTQEELKMRSSEMVEMIDKAVDVYMASLGFPRSQPICLDLEATFPPDMQPLFARMVGTTGAAVKDWVLTKGALEKLMSSDNYDRIDLKIFLRGLIGAALQVWCFEPFRGSRYWDDGIAISQMARDILRASTDPRDFETYRQKVNGKFIMSVFLPETGGIAQKQAKRFDQMLAFVLPTRKPAVANYEDHIFGSEASKRSQGPEVLIQGQLSQEVPTNRFENTNSTQVDESRQPILSTEAQEEWVEALAEIFQKGLVMRALMDMPYDSKNLSEKKYTFSFPVYHQAVDAQDMWGRVIVGFFPTIESTEMHKTFNEGGYSIEEGETVELVKGMARTANIGVSSAPKSTDLGKRTVASC</sequence>
<accession>W2S9U2</accession>
<dbReference type="RefSeq" id="XP_008712219.1">
    <property type="nucleotide sequence ID" value="XM_008713997.1"/>
</dbReference>
<organism evidence="2 3">
    <name type="scientific">Cyphellophora europaea (strain CBS 101466)</name>
    <name type="common">Phialophora europaea</name>
    <dbReference type="NCBI Taxonomy" id="1220924"/>
    <lineage>
        <taxon>Eukaryota</taxon>
        <taxon>Fungi</taxon>
        <taxon>Dikarya</taxon>
        <taxon>Ascomycota</taxon>
        <taxon>Pezizomycotina</taxon>
        <taxon>Eurotiomycetes</taxon>
        <taxon>Chaetothyriomycetidae</taxon>
        <taxon>Chaetothyriales</taxon>
        <taxon>Cyphellophoraceae</taxon>
        <taxon>Cyphellophora</taxon>
    </lineage>
</organism>
<name>W2S9U2_CYPE1</name>
<evidence type="ECO:0000256" key="1">
    <source>
        <dbReference type="SAM" id="MobiDB-lite"/>
    </source>
</evidence>
<feature type="region of interest" description="Disordered" evidence="1">
    <location>
        <begin position="121"/>
        <end position="193"/>
    </location>
</feature>
<dbReference type="HOGENOM" id="CLU_450555_0_0_1"/>
<feature type="region of interest" description="Disordered" evidence="1">
    <location>
        <begin position="209"/>
        <end position="244"/>
    </location>
</feature>
<evidence type="ECO:0000313" key="2">
    <source>
        <dbReference type="EMBL" id="ETN45491.1"/>
    </source>
</evidence>